<dbReference type="Proteomes" id="UP001519460">
    <property type="component" value="Unassembled WGS sequence"/>
</dbReference>
<comment type="caution">
    <text evidence="1">The sequence shown here is derived from an EMBL/GenBank/DDBJ whole genome shotgun (WGS) entry which is preliminary data.</text>
</comment>
<keyword evidence="2" id="KW-1185">Reference proteome</keyword>
<name>A0ABD0KPB6_9CAEN</name>
<protein>
    <submittedName>
        <fullName evidence="1">Uncharacterized protein</fullName>
    </submittedName>
</protein>
<organism evidence="1 2">
    <name type="scientific">Batillaria attramentaria</name>
    <dbReference type="NCBI Taxonomy" id="370345"/>
    <lineage>
        <taxon>Eukaryota</taxon>
        <taxon>Metazoa</taxon>
        <taxon>Spiralia</taxon>
        <taxon>Lophotrochozoa</taxon>
        <taxon>Mollusca</taxon>
        <taxon>Gastropoda</taxon>
        <taxon>Caenogastropoda</taxon>
        <taxon>Sorbeoconcha</taxon>
        <taxon>Cerithioidea</taxon>
        <taxon>Batillariidae</taxon>
        <taxon>Batillaria</taxon>
    </lineage>
</organism>
<evidence type="ECO:0000313" key="2">
    <source>
        <dbReference type="Proteomes" id="UP001519460"/>
    </source>
</evidence>
<dbReference type="EMBL" id="JACVVK020000147">
    <property type="protein sequence ID" value="KAK7488758.1"/>
    <property type="molecule type" value="Genomic_DNA"/>
</dbReference>
<gene>
    <name evidence="1" type="ORF">BaRGS_00020055</name>
</gene>
<proteinExistence type="predicted"/>
<reference evidence="1 2" key="1">
    <citation type="journal article" date="2023" name="Sci. Data">
        <title>Genome assembly of the Korean intertidal mud-creeper Batillaria attramentaria.</title>
        <authorList>
            <person name="Patra A.K."/>
            <person name="Ho P.T."/>
            <person name="Jun S."/>
            <person name="Lee S.J."/>
            <person name="Kim Y."/>
            <person name="Won Y.J."/>
        </authorList>
    </citation>
    <scope>NUCLEOTIDE SEQUENCE [LARGE SCALE GENOMIC DNA]</scope>
    <source>
        <strain evidence="1">Wonlab-2016</strain>
    </source>
</reference>
<sequence length="83" mass="9860">MVGRKYKPLSRYKRRTYYEKSETENDLAIPPGIFHNSPWNRSELRKLEEHEQTKKNKRISELCILDNVTDTWTEGTENCSGQN</sequence>
<evidence type="ECO:0000313" key="1">
    <source>
        <dbReference type="EMBL" id="KAK7488758.1"/>
    </source>
</evidence>
<accession>A0ABD0KPB6</accession>
<dbReference type="AlphaFoldDB" id="A0ABD0KPB6"/>